<dbReference type="GO" id="GO:0016020">
    <property type="term" value="C:membrane"/>
    <property type="evidence" value="ECO:0007669"/>
    <property type="project" value="UniProtKB-SubCell"/>
</dbReference>
<keyword evidence="3 7" id="KW-0812">Transmembrane</keyword>
<evidence type="ECO:0000256" key="7">
    <source>
        <dbReference type="RuleBase" id="RU079119"/>
    </source>
</evidence>
<dbReference type="EC" id="2.3.1.225" evidence="7"/>
<dbReference type="Proteomes" id="UP001154078">
    <property type="component" value="Chromosome 7"/>
</dbReference>
<feature type="transmembrane region" description="Helical" evidence="7">
    <location>
        <begin position="180"/>
        <end position="199"/>
    </location>
</feature>
<comment type="similarity">
    <text evidence="7">Belongs to the DHHC palmitoyltransferase family.</text>
</comment>
<organism evidence="9 10">
    <name type="scientific">Brassicogethes aeneus</name>
    <name type="common">Rape pollen beetle</name>
    <name type="synonym">Meligethes aeneus</name>
    <dbReference type="NCBI Taxonomy" id="1431903"/>
    <lineage>
        <taxon>Eukaryota</taxon>
        <taxon>Metazoa</taxon>
        <taxon>Ecdysozoa</taxon>
        <taxon>Arthropoda</taxon>
        <taxon>Hexapoda</taxon>
        <taxon>Insecta</taxon>
        <taxon>Pterygota</taxon>
        <taxon>Neoptera</taxon>
        <taxon>Endopterygota</taxon>
        <taxon>Coleoptera</taxon>
        <taxon>Polyphaga</taxon>
        <taxon>Cucujiformia</taxon>
        <taxon>Nitidulidae</taxon>
        <taxon>Meligethinae</taxon>
        <taxon>Brassicogethes</taxon>
    </lineage>
</organism>
<evidence type="ECO:0000256" key="6">
    <source>
        <dbReference type="ARBA" id="ARBA00023315"/>
    </source>
</evidence>
<dbReference type="PROSITE" id="PS50216">
    <property type="entry name" value="DHHC"/>
    <property type="match status" value="1"/>
</dbReference>
<evidence type="ECO:0000256" key="3">
    <source>
        <dbReference type="ARBA" id="ARBA00022692"/>
    </source>
</evidence>
<dbReference type="PANTHER" id="PTHR12246">
    <property type="entry name" value="PALMITOYLTRANSFERASE ZDHHC16"/>
    <property type="match status" value="1"/>
</dbReference>
<protein>
    <recommendedName>
        <fullName evidence="7">Palmitoyltransferase</fullName>
        <ecNumber evidence="7">2.3.1.225</ecNumber>
    </recommendedName>
</protein>
<sequence length="264" mass="30488">MFVRDPCGIVCVLVTYSAVFYADYVVIKWIILQTMVDSLWGAFNVVMFNTIVFLLTMSHIKAVVTDPGTVPIEKEHLSHEDIHSDLLGCDWTICNRCDTLRPPRAHHCRICQRCIKRMDHHCPWINNCVGERNQKYFIQFLIYVGILSVYAITLVVISWLTECRDCQQNFAIRQARIMHCVILMLESALFGMFVAAILVDQIQAILNDETAVEQVQHQGPYRAHKEKMALLMEVCGRQHPFLWLLPCSGVPKKHEKLMVDYHIV</sequence>
<evidence type="ECO:0000256" key="1">
    <source>
        <dbReference type="ARBA" id="ARBA00004141"/>
    </source>
</evidence>
<accession>A0A9P0BDF3</accession>
<dbReference type="InterPro" id="IPR001594">
    <property type="entry name" value="Palmitoyltrfase_DHHC"/>
</dbReference>
<comment type="domain">
    <text evidence="7">The DHHC domain is required for palmitoyltransferase activity.</text>
</comment>
<comment type="subcellular location">
    <subcellularLocation>
        <location evidence="1">Membrane</location>
        <topology evidence="1">Multi-pass membrane protein</topology>
    </subcellularLocation>
</comment>
<evidence type="ECO:0000256" key="2">
    <source>
        <dbReference type="ARBA" id="ARBA00022679"/>
    </source>
</evidence>
<keyword evidence="4 7" id="KW-1133">Transmembrane helix</keyword>
<proteinExistence type="inferred from homology"/>
<evidence type="ECO:0000256" key="5">
    <source>
        <dbReference type="ARBA" id="ARBA00023136"/>
    </source>
</evidence>
<dbReference type="InterPro" id="IPR039859">
    <property type="entry name" value="PFA4/ZDH16/20/ERF2-like"/>
</dbReference>
<dbReference type="AlphaFoldDB" id="A0A9P0BDF3"/>
<name>A0A9P0BDF3_BRAAE</name>
<keyword evidence="10" id="KW-1185">Reference proteome</keyword>
<evidence type="ECO:0000313" key="9">
    <source>
        <dbReference type="EMBL" id="CAH0560694.1"/>
    </source>
</evidence>
<keyword evidence="2 7" id="KW-0808">Transferase</keyword>
<evidence type="ECO:0000259" key="8">
    <source>
        <dbReference type="Pfam" id="PF01529"/>
    </source>
</evidence>
<feature type="transmembrane region" description="Helical" evidence="7">
    <location>
        <begin position="39"/>
        <end position="60"/>
    </location>
</feature>
<keyword evidence="5 7" id="KW-0472">Membrane</keyword>
<dbReference type="EMBL" id="OV121138">
    <property type="protein sequence ID" value="CAH0560694.1"/>
    <property type="molecule type" value="Genomic_DNA"/>
</dbReference>
<feature type="transmembrane region" description="Helical" evidence="7">
    <location>
        <begin position="6"/>
        <end position="27"/>
    </location>
</feature>
<gene>
    <name evidence="9" type="ORF">MELIAE_LOCUS10414</name>
</gene>
<keyword evidence="6 7" id="KW-0012">Acyltransferase</keyword>
<feature type="transmembrane region" description="Helical" evidence="7">
    <location>
        <begin position="140"/>
        <end position="160"/>
    </location>
</feature>
<dbReference type="Pfam" id="PF01529">
    <property type="entry name" value="DHHC"/>
    <property type="match status" value="1"/>
</dbReference>
<comment type="catalytic activity">
    <reaction evidence="7">
        <text>L-cysteinyl-[protein] + hexadecanoyl-CoA = S-hexadecanoyl-L-cysteinyl-[protein] + CoA</text>
        <dbReference type="Rhea" id="RHEA:36683"/>
        <dbReference type="Rhea" id="RHEA-COMP:10131"/>
        <dbReference type="Rhea" id="RHEA-COMP:11032"/>
        <dbReference type="ChEBI" id="CHEBI:29950"/>
        <dbReference type="ChEBI" id="CHEBI:57287"/>
        <dbReference type="ChEBI" id="CHEBI:57379"/>
        <dbReference type="ChEBI" id="CHEBI:74151"/>
        <dbReference type="EC" id="2.3.1.225"/>
    </reaction>
</comment>
<evidence type="ECO:0000256" key="4">
    <source>
        <dbReference type="ARBA" id="ARBA00022989"/>
    </source>
</evidence>
<feature type="domain" description="Palmitoyltransferase DHHC" evidence="8">
    <location>
        <begin position="92"/>
        <end position="217"/>
    </location>
</feature>
<dbReference type="OrthoDB" id="331948at2759"/>
<reference evidence="9" key="1">
    <citation type="submission" date="2021-12" db="EMBL/GenBank/DDBJ databases">
        <authorList>
            <person name="King R."/>
        </authorList>
    </citation>
    <scope>NUCLEOTIDE SEQUENCE</scope>
</reference>
<dbReference type="GO" id="GO:0019706">
    <property type="term" value="F:protein-cysteine S-palmitoyltransferase activity"/>
    <property type="evidence" value="ECO:0007669"/>
    <property type="project" value="UniProtKB-EC"/>
</dbReference>
<evidence type="ECO:0000313" key="10">
    <source>
        <dbReference type="Proteomes" id="UP001154078"/>
    </source>
</evidence>